<evidence type="ECO:0000313" key="2">
    <source>
        <dbReference type="EMBL" id="KAF2548648.1"/>
    </source>
</evidence>
<feature type="chain" id="PRO_5035746252" evidence="1">
    <location>
        <begin position="19"/>
        <end position="164"/>
    </location>
</feature>
<feature type="signal peptide" evidence="1">
    <location>
        <begin position="1"/>
        <end position="18"/>
    </location>
</feature>
<accession>A0A8S9GWX7</accession>
<sequence length="164" mass="18968">MRLTACIFRLICLAVSQPQPPRLAPHSPDLVCWIKREGGVSIQHDAPPSPLLAALARRVPEELWAMKQGLRLLQERANADSFWWPYISNLPETYTVPIFFHPEDIENLPLKPFQYKVRLDDLIGLSYYQLKRHQMLHDNDKLSSLSLVSKPLISMMGLFKLVYF</sequence>
<protein>
    <submittedName>
        <fullName evidence="2">Uncharacterized protein</fullName>
    </submittedName>
</protein>
<dbReference type="Gene3D" id="3.90.1410.10">
    <property type="entry name" value="set domain protein methyltransferase, domain 1"/>
    <property type="match status" value="1"/>
</dbReference>
<name>A0A8S9GWX7_BRACR</name>
<gene>
    <name evidence="2" type="ORF">F2Q70_00020764</name>
</gene>
<dbReference type="EMBL" id="QGKY02001925">
    <property type="protein sequence ID" value="KAF2548648.1"/>
    <property type="molecule type" value="Genomic_DNA"/>
</dbReference>
<evidence type="ECO:0000256" key="1">
    <source>
        <dbReference type="SAM" id="SignalP"/>
    </source>
</evidence>
<organism evidence="2">
    <name type="scientific">Brassica cretica</name>
    <name type="common">Mustard</name>
    <dbReference type="NCBI Taxonomy" id="69181"/>
    <lineage>
        <taxon>Eukaryota</taxon>
        <taxon>Viridiplantae</taxon>
        <taxon>Streptophyta</taxon>
        <taxon>Embryophyta</taxon>
        <taxon>Tracheophyta</taxon>
        <taxon>Spermatophyta</taxon>
        <taxon>Magnoliopsida</taxon>
        <taxon>eudicotyledons</taxon>
        <taxon>Gunneridae</taxon>
        <taxon>Pentapetalae</taxon>
        <taxon>rosids</taxon>
        <taxon>malvids</taxon>
        <taxon>Brassicales</taxon>
        <taxon>Brassicaceae</taxon>
        <taxon>Brassiceae</taxon>
        <taxon>Brassica</taxon>
    </lineage>
</organism>
<comment type="caution">
    <text evidence="2">The sequence shown here is derived from an EMBL/GenBank/DDBJ whole genome shotgun (WGS) entry which is preliminary data.</text>
</comment>
<reference evidence="2" key="1">
    <citation type="submission" date="2019-12" db="EMBL/GenBank/DDBJ databases">
        <title>Genome sequencing and annotation of Brassica cretica.</title>
        <authorList>
            <person name="Studholme D.J."/>
            <person name="Sarris P.F."/>
        </authorList>
    </citation>
    <scope>NUCLEOTIDE SEQUENCE</scope>
    <source>
        <strain evidence="2">PFS-102/07</strain>
        <tissue evidence="2">Leaf</tissue>
    </source>
</reference>
<proteinExistence type="predicted"/>
<keyword evidence="1" id="KW-0732">Signal</keyword>
<dbReference type="AlphaFoldDB" id="A0A8S9GWX7"/>
<dbReference type="SUPFAM" id="SSF82199">
    <property type="entry name" value="SET domain"/>
    <property type="match status" value="1"/>
</dbReference>
<dbReference type="InterPro" id="IPR046341">
    <property type="entry name" value="SET_dom_sf"/>
</dbReference>